<dbReference type="Pfam" id="PF00090">
    <property type="entry name" value="TSP_1"/>
    <property type="match status" value="2"/>
</dbReference>
<dbReference type="SUPFAM" id="SSF82895">
    <property type="entry name" value="TSP-1 type 1 repeat"/>
    <property type="match status" value="2"/>
</dbReference>
<evidence type="ECO:0000256" key="1">
    <source>
        <dbReference type="ARBA" id="ARBA00004613"/>
    </source>
</evidence>
<proteinExistence type="predicted"/>
<dbReference type="PROSITE" id="PS50092">
    <property type="entry name" value="TSP1"/>
    <property type="match status" value="2"/>
</dbReference>
<dbReference type="PANTHER" id="PTHR22906:SF43">
    <property type="entry name" value="PROPERDIN"/>
    <property type="match status" value="1"/>
</dbReference>
<keyword evidence="5" id="KW-1015">Disulfide bond</keyword>
<keyword evidence="2" id="KW-0964">Secreted</keyword>
<evidence type="ECO:0000256" key="2">
    <source>
        <dbReference type="ARBA" id="ARBA00022525"/>
    </source>
</evidence>
<dbReference type="EMBL" id="UYJE01008469">
    <property type="protein sequence ID" value="VDI64165.1"/>
    <property type="molecule type" value="Genomic_DNA"/>
</dbReference>
<keyword evidence="6" id="KW-1133">Transmembrane helix</keyword>
<keyword evidence="8" id="KW-1185">Reference proteome</keyword>
<dbReference type="InterPro" id="IPR052065">
    <property type="entry name" value="Compl_asym_regulator"/>
</dbReference>
<evidence type="ECO:0008006" key="9">
    <source>
        <dbReference type="Google" id="ProtNLM"/>
    </source>
</evidence>
<keyword evidence="4" id="KW-0677">Repeat</keyword>
<dbReference type="InterPro" id="IPR000884">
    <property type="entry name" value="TSP1_rpt"/>
</dbReference>
<dbReference type="OrthoDB" id="6157674at2759"/>
<evidence type="ECO:0000313" key="8">
    <source>
        <dbReference type="Proteomes" id="UP000596742"/>
    </source>
</evidence>
<keyword evidence="6" id="KW-0812">Transmembrane</keyword>
<keyword evidence="6" id="KW-0472">Membrane</keyword>
<dbReference type="SMART" id="SM00209">
    <property type="entry name" value="TSP1"/>
    <property type="match status" value="2"/>
</dbReference>
<sequence length="297" mass="33054">MYADQTALRLTVFNIDSAETNITVCDLKAEICSNKCGEGFQKFLGTCGSTSVTWRRFTMNCRDYSECKGGWGSWISFGECFSTCDKCIQLYTRKCDNPVPGRNGTYCDGDSVKNESCSLGGCPGSWSCWEDDGHCSNTCGNGTQIRRRRCNNPAPTIYGDECPGENVTNVHCNMKECPVYKWGHLKELNLTKDDLKEMMKEELNEMKSNLTIDSNNISATIRKHISARDDRPSAASVGYVGVALLLIPLMIIICFDASKFFAMIAKILKKVCSRKSAEITNAHYETDELNGASFNRL</sequence>
<feature type="transmembrane region" description="Helical" evidence="6">
    <location>
        <begin position="237"/>
        <end position="265"/>
    </location>
</feature>
<dbReference type="PANTHER" id="PTHR22906">
    <property type="entry name" value="PROPERDIN"/>
    <property type="match status" value="1"/>
</dbReference>
<name>A0A8B6GHH2_MYTGA</name>
<comment type="caution">
    <text evidence="7">The sequence shown here is derived from an EMBL/GenBank/DDBJ whole genome shotgun (WGS) entry which is preliminary data.</text>
</comment>
<reference evidence="7" key="1">
    <citation type="submission" date="2018-11" db="EMBL/GenBank/DDBJ databases">
        <authorList>
            <person name="Alioto T."/>
            <person name="Alioto T."/>
        </authorList>
    </citation>
    <scope>NUCLEOTIDE SEQUENCE</scope>
</reference>
<dbReference type="FunFam" id="2.20.100.10:FF:000001">
    <property type="entry name" value="semaphorin-5A isoform X1"/>
    <property type="match status" value="1"/>
</dbReference>
<protein>
    <recommendedName>
        <fullName evidence="9">HMCN</fullName>
    </recommendedName>
</protein>
<evidence type="ECO:0000256" key="4">
    <source>
        <dbReference type="ARBA" id="ARBA00022737"/>
    </source>
</evidence>
<comment type="subcellular location">
    <subcellularLocation>
        <location evidence="1">Secreted</location>
    </subcellularLocation>
</comment>
<evidence type="ECO:0000256" key="6">
    <source>
        <dbReference type="SAM" id="Phobius"/>
    </source>
</evidence>
<evidence type="ECO:0000256" key="3">
    <source>
        <dbReference type="ARBA" id="ARBA00022729"/>
    </source>
</evidence>
<gene>
    <name evidence="7" type="ORF">MGAL_10B078854</name>
</gene>
<keyword evidence="3" id="KW-0732">Signal</keyword>
<organism evidence="7 8">
    <name type="scientific">Mytilus galloprovincialis</name>
    <name type="common">Mediterranean mussel</name>
    <dbReference type="NCBI Taxonomy" id="29158"/>
    <lineage>
        <taxon>Eukaryota</taxon>
        <taxon>Metazoa</taxon>
        <taxon>Spiralia</taxon>
        <taxon>Lophotrochozoa</taxon>
        <taxon>Mollusca</taxon>
        <taxon>Bivalvia</taxon>
        <taxon>Autobranchia</taxon>
        <taxon>Pteriomorphia</taxon>
        <taxon>Mytilida</taxon>
        <taxon>Mytiloidea</taxon>
        <taxon>Mytilidae</taxon>
        <taxon>Mytilinae</taxon>
        <taxon>Mytilus</taxon>
    </lineage>
</organism>
<accession>A0A8B6GHH2</accession>
<dbReference type="AlphaFoldDB" id="A0A8B6GHH2"/>
<evidence type="ECO:0000313" key="7">
    <source>
        <dbReference type="EMBL" id="VDI64165.1"/>
    </source>
</evidence>
<dbReference type="Proteomes" id="UP000596742">
    <property type="component" value="Unassembled WGS sequence"/>
</dbReference>
<dbReference type="Gene3D" id="2.20.100.10">
    <property type="entry name" value="Thrombospondin type-1 (TSP1) repeat"/>
    <property type="match status" value="2"/>
</dbReference>
<dbReference type="InterPro" id="IPR036383">
    <property type="entry name" value="TSP1_rpt_sf"/>
</dbReference>
<evidence type="ECO:0000256" key="5">
    <source>
        <dbReference type="ARBA" id="ARBA00023157"/>
    </source>
</evidence>